<dbReference type="Gene3D" id="3.30.390.30">
    <property type="match status" value="1"/>
</dbReference>
<evidence type="ECO:0000256" key="12">
    <source>
        <dbReference type="PIRSR" id="PIRSR000350-4"/>
    </source>
</evidence>
<evidence type="ECO:0000256" key="5">
    <source>
        <dbReference type="ARBA" id="ARBA00022857"/>
    </source>
</evidence>
<feature type="domain" description="FAD/NAD(P)-binding" evidence="16">
    <location>
        <begin position="6"/>
        <end position="321"/>
    </location>
</feature>
<feature type="domain" description="Pyridine nucleotide-disulphide oxidoreductase dimerisation" evidence="15">
    <location>
        <begin position="341"/>
        <end position="449"/>
    </location>
</feature>
<dbReference type="GO" id="GO:0050661">
    <property type="term" value="F:NADP binding"/>
    <property type="evidence" value="ECO:0007669"/>
    <property type="project" value="InterPro"/>
</dbReference>
<evidence type="ECO:0000256" key="2">
    <source>
        <dbReference type="ARBA" id="ARBA00011738"/>
    </source>
</evidence>
<dbReference type="RefSeq" id="WP_099306903.1">
    <property type="nucleotide sequence ID" value="NZ_PDVP01000007.1"/>
</dbReference>
<dbReference type="GO" id="GO:0050660">
    <property type="term" value="F:flavin adenine dinucleotide binding"/>
    <property type="evidence" value="ECO:0007669"/>
    <property type="project" value="InterPro"/>
</dbReference>
<dbReference type="InterPro" id="IPR046952">
    <property type="entry name" value="GSHR/TRXR-like"/>
</dbReference>
<dbReference type="Pfam" id="PF07992">
    <property type="entry name" value="Pyr_redox_2"/>
    <property type="match status" value="1"/>
</dbReference>
<evidence type="ECO:0000256" key="8">
    <source>
        <dbReference type="ARBA" id="ARBA00023284"/>
    </source>
</evidence>
<accession>A0A2G1QND5</accession>
<dbReference type="PIRSF" id="PIRSF000350">
    <property type="entry name" value="Mercury_reductase_MerA"/>
    <property type="match status" value="1"/>
</dbReference>
<dbReference type="GO" id="GO:0005829">
    <property type="term" value="C:cytosol"/>
    <property type="evidence" value="ECO:0007669"/>
    <property type="project" value="TreeGrafter"/>
</dbReference>
<dbReference type="NCBIfam" id="NF004776">
    <property type="entry name" value="PRK06116.1"/>
    <property type="match status" value="1"/>
</dbReference>
<dbReference type="InterPro" id="IPR036188">
    <property type="entry name" value="FAD/NAD-bd_sf"/>
</dbReference>
<evidence type="ECO:0000313" key="18">
    <source>
        <dbReference type="Proteomes" id="UP000221168"/>
    </source>
</evidence>
<comment type="similarity">
    <text evidence="1 13">Belongs to the class-I pyridine nucleotide-disulfide oxidoreductase family.</text>
</comment>
<comment type="catalytic activity">
    <reaction evidence="9 14">
        <text>2 glutathione + NADP(+) = glutathione disulfide + NADPH + H(+)</text>
        <dbReference type="Rhea" id="RHEA:11740"/>
        <dbReference type="ChEBI" id="CHEBI:15378"/>
        <dbReference type="ChEBI" id="CHEBI:57783"/>
        <dbReference type="ChEBI" id="CHEBI:57925"/>
        <dbReference type="ChEBI" id="CHEBI:58297"/>
        <dbReference type="ChEBI" id="CHEBI:58349"/>
        <dbReference type="EC" id="1.8.1.7"/>
    </reaction>
</comment>
<dbReference type="GO" id="GO:0034599">
    <property type="term" value="P:cellular response to oxidative stress"/>
    <property type="evidence" value="ECO:0007669"/>
    <property type="project" value="TreeGrafter"/>
</dbReference>
<comment type="cofactor">
    <cofactor evidence="11">
        <name>FAD</name>
        <dbReference type="ChEBI" id="CHEBI:57692"/>
    </cofactor>
    <text evidence="11">Binds 1 FAD per subunit.</text>
</comment>
<dbReference type="InterPro" id="IPR016156">
    <property type="entry name" value="FAD/NAD-linked_Rdtase_dimer_sf"/>
</dbReference>
<protein>
    <recommendedName>
        <fullName evidence="14">Glutathione reductase</fullName>
        <shortName evidence="14">GRase</shortName>
        <ecNumber evidence="14">1.8.1.7</ecNumber>
    </recommendedName>
</protein>
<feature type="binding site" evidence="11">
    <location>
        <position position="52"/>
    </location>
    <ligand>
        <name>FAD</name>
        <dbReference type="ChEBI" id="CHEBI:57692"/>
    </ligand>
</feature>
<keyword evidence="11" id="KW-0547">Nucleotide-binding</keyword>
<proteinExistence type="inferred from homology"/>
<name>A0A2G1QND5_9HYPH</name>
<sequence>MTAYDYDLFVIGGGSGGVRAGRLAASLGKRVAIAEEYRYGGTCVIRGCVPKKLFVYASQFAEHFEDAAGFGWSVGETTFDWPTLIANKDKEIARLEGLYRKGLDNAGATVLNCRAELVDAHTVRLVGEDRTVTADQILIAVGGRANPHNALPGHELCITSNEAFHLETLPKAIVIEGGGYIAVEFANIFHGLGVETTLVYRGKEILGRFDMDMRRGLHEAMEAKGIRIVCHNVIREVARRDGGGLTAHLSGGETLQADQIMLAIGRVPNTEGLGLDAAGVETDHAGAVVVDDYQRTSVENIWAVGDVTNKVQLTPVAIHEAMCIVDTLYKGRPTKPDRDTIATAVFSQPEIGTVGLSEDEAMHRFEDLEIYRASFRPMRHTLSGRQEKMIMKIVVDGVTRRVLGCHILGPDAGELAQVLGIAVKAGLTKDDFDRTMALHPSAAEELVTMYQPSWRVKNGQRLD</sequence>
<evidence type="ECO:0000256" key="3">
    <source>
        <dbReference type="ARBA" id="ARBA00022630"/>
    </source>
</evidence>
<dbReference type="PRINTS" id="PR00411">
    <property type="entry name" value="PNDRDTASEI"/>
</dbReference>
<organism evidence="17 18">
    <name type="scientific">Zhengella mangrovi</name>
    <dbReference type="NCBI Taxonomy" id="1982044"/>
    <lineage>
        <taxon>Bacteria</taxon>
        <taxon>Pseudomonadati</taxon>
        <taxon>Pseudomonadota</taxon>
        <taxon>Alphaproteobacteria</taxon>
        <taxon>Hyphomicrobiales</taxon>
        <taxon>Notoacmeibacteraceae</taxon>
        <taxon>Zhengella</taxon>
    </lineage>
</organism>
<keyword evidence="3 13" id="KW-0285">Flavoprotein</keyword>
<keyword evidence="4 11" id="KW-0274">FAD</keyword>
<dbReference type="OrthoDB" id="9781772at2"/>
<evidence type="ECO:0000256" key="6">
    <source>
        <dbReference type="ARBA" id="ARBA00023002"/>
    </source>
</evidence>
<evidence type="ECO:0000256" key="9">
    <source>
        <dbReference type="ARBA" id="ARBA00049142"/>
    </source>
</evidence>
<feature type="binding site" evidence="11">
    <location>
        <position position="306"/>
    </location>
    <ligand>
        <name>FAD</name>
        <dbReference type="ChEBI" id="CHEBI:57692"/>
    </ligand>
</feature>
<dbReference type="Pfam" id="PF02852">
    <property type="entry name" value="Pyr_redox_dim"/>
    <property type="match status" value="1"/>
</dbReference>
<dbReference type="EC" id="1.8.1.7" evidence="14"/>
<keyword evidence="6 13" id="KW-0560">Oxidoreductase</keyword>
<evidence type="ECO:0000256" key="1">
    <source>
        <dbReference type="ARBA" id="ARBA00007532"/>
    </source>
</evidence>
<feature type="disulfide bond" description="Redox-active" evidence="12">
    <location>
        <begin position="43"/>
        <end position="48"/>
    </location>
</feature>
<evidence type="ECO:0000256" key="10">
    <source>
        <dbReference type="PIRSR" id="PIRSR000350-2"/>
    </source>
</evidence>
<evidence type="ECO:0000256" key="14">
    <source>
        <dbReference type="RuleBase" id="RU365040"/>
    </source>
</evidence>
<keyword evidence="5 14" id="KW-0521">NADP</keyword>
<keyword evidence="8 13" id="KW-0676">Redox-active center</keyword>
<dbReference type="SUPFAM" id="SSF51905">
    <property type="entry name" value="FAD/NAD(P)-binding domain"/>
    <property type="match status" value="1"/>
</dbReference>
<evidence type="ECO:0000313" key="17">
    <source>
        <dbReference type="EMBL" id="PHP66718.1"/>
    </source>
</evidence>
<reference evidence="17 18" key="1">
    <citation type="submission" date="2017-10" db="EMBL/GenBank/DDBJ databases">
        <title>Sedimentibacterium mangrovi gen. nov., sp. nov., a novel member of family Phyllobacteriacea isolated from mangrove sediment.</title>
        <authorList>
            <person name="Liao H."/>
            <person name="Tian Y."/>
        </authorList>
    </citation>
    <scope>NUCLEOTIDE SEQUENCE [LARGE SCALE GENOMIC DNA]</scope>
    <source>
        <strain evidence="17 18">X9-2-2</strain>
    </source>
</reference>
<dbReference type="NCBIfam" id="TIGR01424">
    <property type="entry name" value="gluta_reduc_2"/>
    <property type="match status" value="1"/>
</dbReference>
<dbReference type="Gene3D" id="3.50.50.60">
    <property type="entry name" value="FAD/NAD(P)-binding domain"/>
    <property type="match status" value="2"/>
</dbReference>
<dbReference type="AlphaFoldDB" id="A0A2G1QND5"/>
<dbReference type="GO" id="GO:0006749">
    <property type="term" value="P:glutathione metabolic process"/>
    <property type="evidence" value="ECO:0007669"/>
    <property type="project" value="InterPro"/>
</dbReference>
<dbReference type="SUPFAM" id="SSF55424">
    <property type="entry name" value="FAD/NAD-linked reductases, dimerisation (C-terminal) domain"/>
    <property type="match status" value="1"/>
</dbReference>
<dbReference type="InterPro" id="IPR023753">
    <property type="entry name" value="FAD/NAD-binding_dom"/>
</dbReference>
<dbReference type="InterPro" id="IPR004099">
    <property type="entry name" value="Pyr_nucl-diS_OxRdtase_dimer"/>
</dbReference>
<evidence type="ECO:0000256" key="7">
    <source>
        <dbReference type="ARBA" id="ARBA00023157"/>
    </source>
</evidence>
<dbReference type="InterPro" id="IPR012999">
    <property type="entry name" value="Pyr_OxRdtase_I_AS"/>
</dbReference>
<dbReference type="PRINTS" id="PR00368">
    <property type="entry name" value="FADPNR"/>
</dbReference>
<dbReference type="InterPro" id="IPR001100">
    <property type="entry name" value="Pyr_nuc-diS_OxRdtase"/>
</dbReference>
<comment type="caution">
    <text evidence="17">The sequence shown here is derived from an EMBL/GenBank/DDBJ whole genome shotgun (WGS) entry which is preliminary data.</text>
</comment>
<dbReference type="GO" id="GO:0004362">
    <property type="term" value="F:glutathione-disulfide reductase (NADPH) activity"/>
    <property type="evidence" value="ECO:0007669"/>
    <property type="project" value="UniProtKB-EC"/>
</dbReference>
<dbReference type="InterPro" id="IPR006324">
    <property type="entry name" value="GSHR"/>
</dbReference>
<feature type="active site" description="Proton acceptor" evidence="10">
    <location>
        <position position="439"/>
    </location>
</feature>
<keyword evidence="11" id="KW-0520">NAD</keyword>
<evidence type="ECO:0000256" key="4">
    <source>
        <dbReference type="ARBA" id="ARBA00022827"/>
    </source>
</evidence>
<comment type="function">
    <text evidence="14">Catalyzes the reduction of glutathione disulfide (GSSG) to reduced glutathione (GSH).</text>
</comment>
<gene>
    <name evidence="17" type="primary">gor</name>
    <name evidence="17" type="ORF">CSC94_12870</name>
</gene>
<dbReference type="GO" id="GO:0045454">
    <property type="term" value="P:cell redox homeostasis"/>
    <property type="evidence" value="ECO:0007669"/>
    <property type="project" value="InterPro"/>
</dbReference>
<keyword evidence="7" id="KW-1015">Disulfide bond</keyword>
<feature type="binding site" evidence="11">
    <location>
        <begin position="177"/>
        <end position="184"/>
    </location>
    <ligand>
        <name>NAD(+)</name>
        <dbReference type="ChEBI" id="CHEBI:57540"/>
    </ligand>
</feature>
<dbReference type="EMBL" id="PDVP01000007">
    <property type="protein sequence ID" value="PHP66718.1"/>
    <property type="molecule type" value="Genomic_DNA"/>
</dbReference>
<dbReference type="PANTHER" id="PTHR42737">
    <property type="entry name" value="GLUTATHIONE REDUCTASE"/>
    <property type="match status" value="1"/>
</dbReference>
<feature type="binding site" evidence="11">
    <location>
        <position position="265"/>
    </location>
    <ligand>
        <name>NAD(+)</name>
        <dbReference type="ChEBI" id="CHEBI:57540"/>
    </ligand>
</feature>
<evidence type="ECO:0000256" key="13">
    <source>
        <dbReference type="RuleBase" id="RU003691"/>
    </source>
</evidence>
<evidence type="ECO:0000259" key="15">
    <source>
        <dbReference type="Pfam" id="PF02852"/>
    </source>
</evidence>
<dbReference type="PANTHER" id="PTHR42737:SF2">
    <property type="entry name" value="GLUTATHIONE REDUCTASE"/>
    <property type="match status" value="1"/>
</dbReference>
<keyword evidence="18" id="KW-1185">Reference proteome</keyword>
<dbReference type="PROSITE" id="PS00076">
    <property type="entry name" value="PYRIDINE_REDOX_1"/>
    <property type="match status" value="1"/>
</dbReference>
<dbReference type="Proteomes" id="UP000221168">
    <property type="component" value="Unassembled WGS sequence"/>
</dbReference>
<comment type="subunit">
    <text evidence="2">Homodimer.</text>
</comment>
<evidence type="ECO:0000259" key="16">
    <source>
        <dbReference type="Pfam" id="PF07992"/>
    </source>
</evidence>
<evidence type="ECO:0000256" key="11">
    <source>
        <dbReference type="PIRSR" id="PIRSR000350-3"/>
    </source>
</evidence>